<reference evidence="4 5" key="1">
    <citation type="submission" date="2017-02" db="EMBL/GenBank/DDBJ databases">
        <title>Complete genome sequences of Mycobacterium kansasii strains isolated from rhesus macaques.</title>
        <authorList>
            <person name="Panda A."/>
            <person name="Nagaraj S."/>
            <person name="Zhao X."/>
            <person name="Tettelin H."/>
            <person name="Detolla L.J."/>
        </authorList>
    </citation>
    <scope>NUCLEOTIDE SEQUENCE [LARGE SCALE GENOMIC DNA]</scope>
    <source>
        <strain evidence="3 4">11-3469</strain>
        <strain evidence="2 5">11-3813</strain>
    </source>
</reference>
<evidence type="ECO:0000313" key="2">
    <source>
        <dbReference type="EMBL" id="OOK78322.1"/>
    </source>
</evidence>
<feature type="compositionally biased region" description="Basic residues" evidence="1">
    <location>
        <begin position="59"/>
        <end position="68"/>
    </location>
</feature>
<feature type="compositionally biased region" description="Low complexity" evidence="1">
    <location>
        <begin position="24"/>
        <end position="38"/>
    </location>
</feature>
<dbReference type="EMBL" id="MVBM01000002">
    <property type="protein sequence ID" value="OOK78322.1"/>
    <property type="molecule type" value="Genomic_DNA"/>
</dbReference>
<evidence type="ECO:0000313" key="5">
    <source>
        <dbReference type="Proteomes" id="UP000189229"/>
    </source>
</evidence>
<feature type="compositionally biased region" description="Basic and acidic residues" evidence="1">
    <location>
        <begin position="11"/>
        <end position="21"/>
    </location>
</feature>
<evidence type="ECO:0000313" key="3">
    <source>
        <dbReference type="EMBL" id="OOK80619.1"/>
    </source>
</evidence>
<sequence>MGFRHRPVGKRPPDHTGEAAERNGFTTFSSSGHSHTPTKLAGDESRHITRQNPSSMPVHPRRQRLFPP</sequence>
<evidence type="ECO:0000256" key="1">
    <source>
        <dbReference type="SAM" id="MobiDB-lite"/>
    </source>
</evidence>
<dbReference type="AlphaFoldDB" id="A0A1V3XN54"/>
<dbReference type="Proteomes" id="UP000189229">
    <property type="component" value="Unassembled WGS sequence"/>
</dbReference>
<dbReference type="STRING" id="1768.B1T50_08410"/>
<comment type="caution">
    <text evidence="3">The sequence shown here is derived from an EMBL/GenBank/DDBJ whole genome shotgun (WGS) entry which is preliminary data.</text>
</comment>
<organism evidence="3 4">
    <name type="scientific">Mycobacterium kansasii</name>
    <dbReference type="NCBI Taxonomy" id="1768"/>
    <lineage>
        <taxon>Bacteria</taxon>
        <taxon>Bacillati</taxon>
        <taxon>Actinomycetota</taxon>
        <taxon>Actinomycetes</taxon>
        <taxon>Mycobacteriales</taxon>
        <taxon>Mycobacteriaceae</taxon>
        <taxon>Mycobacterium</taxon>
    </lineage>
</organism>
<accession>A0A1V3XN54</accession>
<dbReference type="EMBL" id="MVBN01000002">
    <property type="protein sequence ID" value="OOK80619.1"/>
    <property type="molecule type" value="Genomic_DNA"/>
</dbReference>
<name>A0A1V3XN54_MYCKA</name>
<feature type="region of interest" description="Disordered" evidence="1">
    <location>
        <begin position="1"/>
        <end position="68"/>
    </location>
</feature>
<dbReference type="Proteomes" id="UP000188532">
    <property type="component" value="Unassembled WGS sequence"/>
</dbReference>
<proteinExistence type="predicted"/>
<evidence type="ECO:0000313" key="4">
    <source>
        <dbReference type="Proteomes" id="UP000188532"/>
    </source>
</evidence>
<gene>
    <name evidence="3" type="ORF">BZL29_2664</name>
    <name evidence="2" type="ORF">BZL30_2713</name>
</gene>
<dbReference type="RefSeq" id="WP_023367023.1">
    <property type="nucleotide sequence ID" value="NZ_BLYZ01000002.1"/>
</dbReference>
<protein>
    <submittedName>
        <fullName evidence="3">Uncharacterized protein</fullName>
    </submittedName>
</protein>
<dbReference type="GeneID" id="29697739"/>